<dbReference type="STRING" id="126957.T1J177"/>
<comment type="similarity">
    <text evidence="1">Belongs to the RIPOR family.</text>
</comment>
<feature type="domain" description="FAM65 N-terminal" evidence="3">
    <location>
        <begin position="175"/>
        <end position="307"/>
    </location>
</feature>
<dbReference type="Pfam" id="PF15903">
    <property type="entry name" value="PL48"/>
    <property type="match status" value="1"/>
</dbReference>
<protein>
    <recommendedName>
        <fullName evidence="3">FAM65 N-terminal domain-containing protein</fullName>
    </recommendedName>
</protein>
<sequence>MPWPFRMNYELAVVSHYSGVNDVVAGTIRPTEGKCPSEAFSRRTNTGSKIRKHLKISKKNPYGYGLKDWRSFVDNGKKRLKTCDYHYCSMNHYRRCRRRTVVFQGAKHSPVISVIKGVRRLLRPKVVEFEIGSWCSHDFRPHLRTKSEIVKRHLRFEFQSKLNKNTQTCSNDAHVPETCTNSMQLKAAERYMKKLEYQLSKLEELQDQYNIKQNLRQGMKNMVNAYVTSSGWDRDAALNSVKAGYREATETTMCGIESKLEKMMGKFHFTMKVPRRIHGFARSLARSCVPVMFEITIKHSSQKWKENPWSGAEKRNLFWDKICRNFQVKIARSSRSATMMPFFDSNLCSENAKNLQSFSKAKPNYVVRAASLECCSVDPGDADEVSCFLDAVGNLLMCLEDIQGQYPELQQLKQMFRRSRRYSNSSGMSTSIESALECFDFLNTESDVDNLDSVNCDL</sequence>
<evidence type="ECO:0000259" key="3">
    <source>
        <dbReference type="Pfam" id="PF15903"/>
    </source>
</evidence>
<evidence type="ECO:0000256" key="1">
    <source>
        <dbReference type="ARBA" id="ARBA00005744"/>
    </source>
</evidence>
<dbReference type="PANTHER" id="PTHR15829">
    <property type="entry name" value="PROTEIN KINASE PKN/PRK1, EFFECTOR"/>
    <property type="match status" value="1"/>
</dbReference>
<dbReference type="EMBL" id="JH431779">
    <property type="status" value="NOT_ANNOTATED_CDS"/>
    <property type="molecule type" value="Genomic_DNA"/>
</dbReference>
<feature type="coiled-coil region" evidence="2">
    <location>
        <begin position="185"/>
        <end position="222"/>
    </location>
</feature>
<dbReference type="PANTHER" id="PTHR15829:SF13">
    <property type="entry name" value="FAM65 N-TERMINAL DOMAIN-CONTAINING PROTEIN"/>
    <property type="match status" value="1"/>
</dbReference>
<evidence type="ECO:0000313" key="5">
    <source>
        <dbReference type="Proteomes" id="UP000014500"/>
    </source>
</evidence>
<dbReference type="InterPro" id="IPR031780">
    <property type="entry name" value="FAM65_N"/>
</dbReference>
<accession>T1J177</accession>
<organism evidence="4 5">
    <name type="scientific">Strigamia maritima</name>
    <name type="common">European centipede</name>
    <name type="synonym">Geophilus maritimus</name>
    <dbReference type="NCBI Taxonomy" id="126957"/>
    <lineage>
        <taxon>Eukaryota</taxon>
        <taxon>Metazoa</taxon>
        <taxon>Ecdysozoa</taxon>
        <taxon>Arthropoda</taxon>
        <taxon>Myriapoda</taxon>
        <taxon>Chilopoda</taxon>
        <taxon>Pleurostigmophora</taxon>
        <taxon>Geophilomorpha</taxon>
        <taxon>Linotaeniidae</taxon>
        <taxon>Strigamia</taxon>
    </lineage>
</organism>
<dbReference type="eggNOG" id="ENOG502RUI9">
    <property type="taxonomic scope" value="Eukaryota"/>
</dbReference>
<dbReference type="AlphaFoldDB" id="T1J177"/>
<evidence type="ECO:0000313" key="4">
    <source>
        <dbReference type="EnsemblMetazoa" id="SMAR007294-PA"/>
    </source>
</evidence>
<dbReference type="InterPro" id="IPR026136">
    <property type="entry name" value="RIPOR3"/>
</dbReference>
<keyword evidence="5" id="KW-1185">Reference proteome</keyword>
<evidence type="ECO:0000256" key="2">
    <source>
        <dbReference type="SAM" id="Coils"/>
    </source>
</evidence>
<keyword evidence="2" id="KW-0175">Coiled coil</keyword>
<reference evidence="5" key="1">
    <citation type="submission" date="2011-05" db="EMBL/GenBank/DDBJ databases">
        <authorList>
            <person name="Richards S.R."/>
            <person name="Qu J."/>
            <person name="Jiang H."/>
            <person name="Jhangiani S.N."/>
            <person name="Agravi P."/>
            <person name="Goodspeed R."/>
            <person name="Gross S."/>
            <person name="Mandapat C."/>
            <person name="Jackson L."/>
            <person name="Mathew T."/>
            <person name="Pu L."/>
            <person name="Thornton R."/>
            <person name="Saada N."/>
            <person name="Wilczek-Boney K.B."/>
            <person name="Lee S."/>
            <person name="Kovar C."/>
            <person name="Wu Y."/>
            <person name="Scherer S.E."/>
            <person name="Worley K.C."/>
            <person name="Muzny D.M."/>
            <person name="Gibbs R."/>
        </authorList>
    </citation>
    <scope>NUCLEOTIDE SEQUENCE</scope>
    <source>
        <strain evidence="5">Brora</strain>
    </source>
</reference>
<reference evidence="4" key="2">
    <citation type="submission" date="2015-02" db="UniProtKB">
        <authorList>
            <consortium name="EnsemblMetazoa"/>
        </authorList>
    </citation>
    <scope>IDENTIFICATION</scope>
</reference>
<dbReference type="HOGENOM" id="CLU_597625_0_0_1"/>
<proteinExistence type="inferred from homology"/>
<name>T1J177_STRMM</name>
<dbReference type="Proteomes" id="UP000014500">
    <property type="component" value="Unassembled WGS sequence"/>
</dbReference>
<dbReference type="EnsemblMetazoa" id="SMAR007294-RA">
    <property type="protein sequence ID" value="SMAR007294-PA"/>
    <property type="gene ID" value="SMAR007294"/>
</dbReference>